<keyword evidence="4" id="KW-1185">Reference proteome</keyword>
<dbReference type="Proteomes" id="UP000094565">
    <property type="component" value="Chromosome 1"/>
</dbReference>
<feature type="compositionally biased region" description="Acidic residues" evidence="1">
    <location>
        <begin position="338"/>
        <end position="350"/>
    </location>
</feature>
<feature type="compositionally biased region" description="Low complexity" evidence="1">
    <location>
        <begin position="30"/>
        <end position="44"/>
    </location>
</feature>
<feature type="compositionally biased region" description="Polar residues" evidence="1">
    <location>
        <begin position="281"/>
        <end position="290"/>
    </location>
</feature>
<dbReference type="InterPro" id="IPR011992">
    <property type="entry name" value="EF-hand-dom_pair"/>
</dbReference>
<protein>
    <submittedName>
        <fullName evidence="3">BA75_01836T0</fullName>
    </submittedName>
</protein>
<feature type="region of interest" description="Disordered" evidence="1">
    <location>
        <begin position="258"/>
        <end position="350"/>
    </location>
</feature>
<gene>
    <name evidence="3" type="ORF">ATY40_BA7501836</name>
</gene>
<dbReference type="Pfam" id="PF12763">
    <property type="entry name" value="EH"/>
    <property type="match status" value="1"/>
</dbReference>
<reference evidence="3 4" key="1">
    <citation type="submission" date="2016-02" db="EMBL/GenBank/DDBJ databases">
        <title>Comparative genomic and transcriptomic foundation for Pichia pastoris.</title>
        <authorList>
            <person name="Love K.R."/>
            <person name="Shah K.A."/>
            <person name="Whittaker C.A."/>
            <person name="Wu J."/>
            <person name="Bartlett M.C."/>
            <person name="Ma D."/>
            <person name="Leeson R.L."/>
            <person name="Priest M."/>
            <person name="Young S.K."/>
            <person name="Love J.C."/>
        </authorList>
    </citation>
    <scope>NUCLEOTIDE SEQUENCE [LARGE SCALE GENOMIC DNA]</scope>
    <source>
        <strain evidence="3 4">ATCC 28485</strain>
    </source>
</reference>
<dbReference type="SUPFAM" id="SSF47473">
    <property type="entry name" value="EF-hand"/>
    <property type="match status" value="1"/>
</dbReference>
<sequence>MGRKAARGSQLSTEPNPLAAKAAALMYQKSVNNGNSNGSNVTNGKPSTITPTVSQRRVTKKQEFTGPHNENHSSGDNLAHLKTSGGKSSGSNTDIISPSASIQEGMNSALVAAMKVATDSPGLMVSQNHPTINPIRIPAAGSYSQSGSSEWHSQKQHSSSTLSKTLLSTPKPSYSTSQKLSYSPSSLASSISNMSDTKLSYSAEHLALSNPKMKSLTSSSDALMEEPVASKLPTENNSSQLLYSPLVFPSTIPNLSGDLSDTGTARPSRKPPAQINDDWSDTNSIGSSIASLIRSGPPVSSSMPSNDLKEYEPPAQPSIYPQRRKPPPIDIDSNLSDSESDPEEEISEVEDTGIPRYTIGLQHHHYPHIDDHDFRHLHHQHHHPKNSKLKKIFGLKMNRASRSEVSLEHTVQLRSTMRKEKPKRTFNEDKPWKHRNKNNVIVPQEAKRYQGVWAANRGLILHRDEKDGKSKSRNIDPLQAAKISFASQDDEDSSQLMPNIVVRELWRRSRLPEFTLSKIWDLVADSNKNYLRKNEFIVGTWLVDQCLYGKKLPRTIDESVWNSLNHGGVNVKVK</sequence>
<feature type="domain" description="EH" evidence="2">
    <location>
        <begin position="503"/>
        <end position="567"/>
    </location>
</feature>
<feature type="compositionally biased region" description="Low complexity" evidence="1">
    <location>
        <begin position="156"/>
        <end position="188"/>
    </location>
</feature>
<feature type="region of interest" description="Disordered" evidence="1">
    <location>
        <begin position="30"/>
        <end position="100"/>
    </location>
</feature>
<organism evidence="3 4">
    <name type="scientific">Komagataella pastoris</name>
    <name type="common">Yeast</name>
    <name type="synonym">Pichia pastoris</name>
    <dbReference type="NCBI Taxonomy" id="4922"/>
    <lineage>
        <taxon>Eukaryota</taxon>
        <taxon>Fungi</taxon>
        <taxon>Dikarya</taxon>
        <taxon>Ascomycota</taxon>
        <taxon>Saccharomycotina</taxon>
        <taxon>Pichiomycetes</taxon>
        <taxon>Pichiales</taxon>
        <taxon>Pichiaceae</taxon>
        <taxon>Komagataella</taxon>
    </lineage>
</organism>
<feature type="region of interest" description="Disordered" evidence="1">
    <location>
        <begin position="136"/>
        <end position="188"/>
    </location>
</feature>
<dbReference type="EMBL" id="CP014584">
    <property type="protein sequence ID" value="ANZ74822.1"/>
    <property type="molecule type" value="Genomic_DNA"/>
</dbReference>
<evidence type="ECO:0000256" key="1">
    <source>
        <dbReference type="SAM" id="MobiDB-lite"/>
    </source>
</evidence>
<dbReference type="InterPro" id="IPR000261">
    <property type="entry name" value="EH_dom"/>
</dbReference>
<accession>A0A1B2JA34</accession>
<evidence type="ECO:0000259" key="2">
    <source>
        <dbReference type="PROSITE" id="PS50031"/>
    </source>
</evidence>
<evidence type="ECO:0000313" key="3">
    <source>
        <dbReference type="EMBL" id="ANZ74822.1"/>
    </source>
</evidence>
<dbReference type="PROSITE" id="PS50031">
    <property type="entry name" value="EH"/>
    <property type="match status" value="1"/>
</dbReference>
<dbReference type="Gene3D" id="1.10.238.10">
    <property type="entry name" value="EF-hand"/>
    <property type="match status" value="1"/>
</dbReference>
<dbReference type="AlphaFoldDB" id="A0A1B2JA34"/>
<evidence type="ECO:0000313" key="4">
    <source>
        <dbReference type="Proteomes" id="UP000094565"/>
    </source>
</evidence>
<feature type="compositionally biased region" description="Polar residues" evidence="1">
    <location>
        <begin position="142"/>
        <end position="151"/>
    </location>
</feature>
<dbReference type="CDD" id="cd00052">
    <property type="entry name" value="EH"/>
    <property type="match status" value="1"/>
</dbReference>
<proteinExistence type="predicted"/>
<feature type="compositionally biased region" description="Polar residues" evidence="1">
    <location>
        <begin position="45"/>
        <end position="56"/>
    </location>
</feature>
<dbReference type="SMART" id="SM00027">
    <property type="entry name" value="EH"/>
    <property type="match status" value="1"/>
</dbReference>
<name>A0A1B2JA34_PICPA</name>
<dbReference type="OrthoDB" id="10045710at2759"/>